<dbReference type="EMBL" id="KZ805516">
    <property type="protein sequence ID" value="PVH94918.1"/>
    <property type="molecule type" value="Genomic_DNA"/>
</dbReference>
<dbReference type="InterPro" id="IPR002347">
    <property type="entry name" value="SDR_fam"/>
</dbReference>
<keyword evidence="2" id="KW-0560">Oxidoreductase</keyword>
<protein>
    <submittedName>
        <fullName evidence="3">NAD(P)-binding protein</fullName>
    </submittedName>
</protein>
<dbReference type="AlphaFoldDB" id="A0A2V1DA06"/>
<comment type="similarity">
    <text evidence="1">Belongs to the short-chain dehydrogenases/reductases (SDR) family.</text>
</comment>
<reference evidence="3 4" key="1">
    <citation type="journal article" date="2018" name="Sci. Rep.">
        <title>Comparative genomics provides insights into the lifestyle and reveals functional heterogeneity of dark septate endophytic fungi.</title>
        <authorList>
            <person name="Knapp D.G."/>
            <person name="Nemeth J.B."/>
            <person name="Barry K."/>
            <person name="Hainaut M."/>
            <person name="Henrissat B."/>
            <person name="Johnson J."/>
            <person name="Kuo A."/>
            <person name="Lim J.H.P."/>
            <person name="Lipzen A."/>
            <person name="Nolan M."/>
            <person name="Ohm R.A."/>
            <person name="Tamas L."/>
            <person name="Grigoriev I.V."/>
            <person name="Spatafora J.W."/>
            <person name="Nagy L.G."/>
            <person name="Kovacs G.M."/>
        </authorList>
    </citation>
    <scope>NUCLEOTIDE SEQUENCE [LARGE SCALE GENOMIC DNA]</scope>
    <source>
        <strain evidence="3 4">DSE2036</strain>
    </source>
</reference>
<dbReference type="Gene3D" id="3.40.50.720">
    <property type="entry name" value="NAD(P)-binding Rossmann-like Domain"/>
    <property type="match status" value="1"/>
</dbReference>
<dbReference type="PANTHER" id="PTHR42901:SF1">
    <property type="entry name" value="ALCOHOL DEHYDROGENASE"/>
    <property type="match status" value="1"/>
</dbReference>
<dbReference type="InterPro" id="IPR036291">
    <property type="entry name" value="NAD(P)-bd_dom_sf"/>
</dbReference>
<evidence type="ECO:0000313" key="4">
    <source>
        <dbReference type="Proteomes" id="UP000244855"/>
    </source>
</evidence>
<dbReference type="PANTHER" id="PTHR42901">
    <property type="entry name" value="ALCOHOL DEHYDROGENASE"/>
    <property type="match status" value="1"/>
</dbReference>
<name>A0A2V1DA06_9PLEO</name>
<dbReference type="Proteomes" id="UP000244855">
    <property type="component" value="Unassembled WGS sequence"/>
</dbReference>
<keyword evidence="4" id="KW-1185">Reference proteome</keyword>
<dbReference type="Pfam" id="PF00106">
    <property type="entry name" value="adh_short"/>
    <property type="match status" value="1"/>
</dbReference>
<evidence type="ECO:0000256" key="2">
    <source>
        <dbReference type="ARBA" id="ARBA00023002"/>
    </source>
</evidence>
<dbReference type="OrthoDB" id="1933717at2759"/>
<organism evidence="3 4">
    <name type="scientific">Periconia macrospinosa</name>
    <dbReference type="NCBI Taxonomy" id="97972"/>
    <lineage>
        <taxon>Eukaryota</taxon>
        <taxon>Fungi</taxon>
        <taxon>Dikarya</taxon>
        <taxon>Ascomycota</taxon>
        <taxon>Pezizomycotina</taxon>
        <taxon>Dothideomycetes</taxon>
        <taxon>Pleosporomycetidae</taxon>
        <taxon>Pleosporales</taxon>
        <taxon>Massarineae</taxon>
        <taxon>Periconiaceae</taxon>
        <taxon>Periconia</taxon>
    </lineage>
</organism>
<gene>
    <name evidence="3" type="ORF">DM02DRAFT_692004</name>
</gene>
<evidence type="ECO:0000256" key="1">
    <source>
        <dbReference type="ARBA" id="ARBA00006484"/>
    </source>
</evidence>
<sequence length="316" mass="34554">MEDFLACIEETIRTDFVSTTHKTAYPAISPTRPELSQANRVVLITGGGTGIGKMTALQFARASASHVIIAGRREDVLHAAVEELTQSAKEAGSPTQFLSYKLDMTKKSDIVALFEDLASKKLEVDVLVLNAAKFAGMTPLLELGADEVWTFMEANVKSAMHFTEAFAKQNVSKQKFLVNLTSGVVHHQNNPTVINLAPYFLSKASAGIFIQAISNQVPREQLQVITVHPGTIHNDAFEGLGITKETLPFDEVDLPASFIVWVASKEAAFLHGKTVWAAWDVEELAKGELRKRIDEDKDFLQLSVVGLKGSNRAPGY</sequence>
<dbReference type="SUPFAM" id="SSF51735">
    <property type="entry name" value="NAD(P)-binding Rossmann-fold domains"/>
    <property type="match status" value="1"/>
</dbReference>
<proteinExistence type="inferred from homology"/>
<dbReference type="GO" id="GO:0016491">
    <property type="term" value="F:oxidoreductase activity"/>
    <property type="evidence" value="ECO:0007669"/>
    <property type="project" value="UniProtKB-KW"/>
</dbReference>
<evidence type="ECO:0000313" key="3">
    <source>
        <dbReference type="EMBL" id="PVH94918.1"/>
    </source>
</evidence>
<dbReference type="PRINTS" id="PR00081">
    <property type="entry name" value="GDHRDH"/>
</dbReference>
<dbReference type="STRING" id="97972.A0A2V1DA06"/>
<accession>A0A2V1DA06</accession>
<dbReference type="CDD" id="cd05233">
    <property type="entry name" value="SDR_c"/>
    <property type="match status" value="1"/>
</dbReference>